<dbReference type="Proteomes" id="UP001328733">
    <property type="component" value="Unassembled WGS sequence"/>
</dbReference>
<name>A0AAW9QWQ0_9CHRO</name>
<feature type="transmembrane region" description="Helical" evidence="10">
    <location>
        <begin position="194"/>
        <end position="227"/>
    </location>
</feature>
<keyword evidence="9" id="KW-0808">Transferase</keyword>
<dbReference type="GO" id="GO:0004190">
    <property type="term" value="F:aspartic-type endopeptidase activity"/>
    <property type="evidence" value="ECO:0007669"/>
    <property type="project" value="UniProtKB-EC"/>
</dbReference>
<keyword evidence="9" id="KW-0511">Multifunctional enzyme</keyword>
<dbReference type="GO" id="GO:0008168">
    <property type="term" value="F:methyltransferase activity"/>
    <property type="evidence" value="ECO:0007669"/>
    <property type="project" value="UniProtKB-KW"/>
</dbReference>
<dbReference type="Gene3D" id="1.20.120.1220">
    <property type="match status" value="1"/>
</dbReference>
<comment type="function">
    <text evidence="9">Plays an essential role in type IV pili and type II pseudopili formation by proteolytically removing the leader sequence from substrate proteins and subsequently monomethylating the alpha-amino group of the newly exposed N-terminal phenylalanine.</text>
</comment>
<dbReference type="PANTHER" id="PTHR30487">
    <property type="entry name" value="TYPE 4 PREPILIN-LIKE PROTEINS LEADER PEPTIDE-PROCESSING ENZYME"/>
    <property type="match status" value="1"/>
</dbReference>
<dbReference type="EC" id="3.4.23.43" evidence="9"/>
<dbReference type="InterPro" id="IPR010627">
    <property type="entry name" value="Prepilin_pept_A24_N"/>
</dbReference>
<evidence type="ECO:0000259" key="12">
    <source>
        <dbReference type="Pfam" id="PF06750"/>
    </source>
</evidence>
<dbReference type="PRINTS" id="PR00864">
    <property type="entry name" value="PREPILNPTASE"/>
</dbReference>
<dbReference type="InterPro" id="IPR014032">
    <property type="entry name" value="Peptidase_A24A_bac"/>
</dbReference>
<comment type="subcellular location">
    <subcellularLocation>
        <location evidence="1">Cell inner membrane</location>
        <topology evidence="1">Multi-pass membrane protein</topology>
    </subcellularLocation>
    <subcellularLocation>
        <location evidence="9">Cell membrane</location>
        <topology evidence="9">Multi-pass membrane protein</topology>
    </subcellularLocation>
</comment>
<organism evidence="13 14">
    <name type="scientific">Pannus brasiliensis CCIBt3594</name>
    <dbReference type="NCBI Taxonomy" id="1427578"/>
    <lineage>
        <taxon>Bacteria</taxon>
        <taxon>Bacillati</taxon>
        <taxon>Cyanobacteriota</taxon>
        <taxon>Cyanophyceae</taxon>
        <taxon>Oscillatoriophycideae</taxon>
        <taxon>Chroococcales</taxon>
        <taxon>Microcystaceae</taxon>
        <taxon>Pannus</taxon>
    </lineage>
</organism>
<feature type="transmembrane region" description="Helical" evidence="10">
    <location>
        <begin position="130"/>
        <end position="148"/>
    </location>
</feature>
<evidence type="ECO:0000313" key="14">
    <source>
        <dbReference type="Proteomes" id="UP001328733"/>
    </source>
</evidence>
<evidence type="ECO:0000256" key="9">
    <source>
        <dbReference type="RuleBase" id="RU003794"/>
    </source>
</evidence>
<dbReference type="PANTHER" id="PTHR30487:SF0">
    <property type="entry name" value="PREPILIN LEADER PEPTIDASE_N-METHYLTRANSFERASE-RELATED"/>
    <property type="match status" value="1"/>
</dbReference>
<accession>A0AAW9QWQ0</accession>
<keyword evidence="4" id="KW-0997">Cell inner membrane</keyword>
<feature type="domain" description="Prepilin peptidase A24 N-terminal" evidence="12">
    <location>
        <begin position="17"/>
        <end position="97"/>
    </location>
</feature>
<keyword evidence="7 10" id="KW-0472">Membrane</keyword>
<evidence type="ECO:0000259" key="11">
    <source>
        <dbReference type="Pfam" id="PF01478"/>
    </source>
</evidence>
<keyword evidence="3" id="KW-1003">Cell membrane</keyword>
<comment type="caution">
    <text evidence="13">The sequence shown here is derived from an EMBL/GenBank/DDBJ whole genome shotgun (WGS) entry which is preliminary data.</text>
</comment>
<dbReference type="EC" id="2.1.1.-" evidence="9"/>
<reference evidence="13 14" key="1">
    <citation type="submission" date="2024-01" db="EMBL/GenBank/DDBJ databases">
        <title>Genomic insights into the taxonomy and metabolism of the cyanobacterium Pannus brasiliensis CCIBt3594.</title>
        <authorList>
            <person name="Machado M."/>
            <person name="Botero N.B."/>
            <person name="Andreote A.P.D."/>
            <person name="Feitosa A.M.T."/>
            <person name="Popin R."/>
            <person name="Sivonen K."/>
            <person name="Fiore M.F."/>
        </authorList>
    </citation>
    <scope>NUCLEOTIDE SEQUENCE [LARGE SCALE GENOMIC DNA]</scope>
    <source>
        <strain evidence="13 14">CCIBt3594</strain>
    </source>
</reference>
<evidence type="ECO:0000313" key="13">
    <source>
        <dbReference type="EMBL" id="MEG3438987.1"/>
    </source>
</evidence>
<feature type="transmembrane region" description="Helical" evidence="10">
    <location>
        <begin position="105"/>
        <end position="123"/>
    </location>
</feature>
<feature type="transmembrane region" description="Helical" evidence="10">
    <location>
        <begin position="154"/>
        <end position="174"/>
    </location>
</feature>
<gene>
    <name evidence="13" type="ORF">V0288_17815</name>
</gene>
<evidence type="ECO:0000256" key="4">
    <source>
        <dbReference type="ARBA" id="ARBA00022519"/>
    </source>
</evidence>
<keyword evidence="5 9" id="KW-0812">Transmembrane</keyword>
<dbReference type="InterPro" id="IPR000045">
    <property type="entry name" value="Prepilin_IV_endopep_pep"/>
</dbReference>
<dbReference type="GO" id="GO:0006465">
    <property type="term" value="P:signal peptide processing"/>
    <property type="evidence" value="ECO:0007669"/>
    <property type="project" value="TreeGrafter"/>
</dbReference>
<keyword evidence="9" id="KW-0489">Methyltransferase</keyword>
<feature type="domain" description="Prepilin type IV endopeptidase peptidase" evidence="11">
    <location>
        <begin position="108"/>
        <end position="223"/>
    </location>
</feature>
<protein>
    <recommendedName>
        <fullName evidence="9">Prepilin leader peptidase/N-methyltransferase</fullName>
        <ecNumber evidence="9">2.1.1.-</ecNumber>
        <ecNumber evidence="9">3.4.23.43</ecNumber>
    </recommendedName>
</protein>
<keyword evidence="6 10" id="KW-1133">Transmembrane helix</keyword>
<dbReference type="EMBL" id="JBAFSM010000038">
    <property type="protein sequence ID" value="MEG3438987.1"/>
    <property type="molecule type" value="Genomic_DNA"/>
</dbReference>
<keyword evidence="9" id="KW-0645">Protease</keyword>
<evidence type="ECO:0000256" key="1">
    <source>
        <dbReference type="ARBA" id="ARBA00004429"/>
    </source>
</evidence>
<proteinExistence type="inferred from homology"/>
<dbReference type="InterPro" id="IPR050882">
    <property type="entry name" value="Prepilin_peptidase/N-MTase"/>
</dbReference>
<sequence>MEFLLDLFTTGFVFAWGACVGSFLNVVVYRLPNGMSIVHPPSHCPKCSHRLGKTENVPVVGWLWLRGRCRWCKTEISFRYPAIEFVTGLLFCYVFQDFAFSLDTIGYWIFLSWLLALALIDLDTMTLPEALTRSGLLLGLVFQFALGWQNQQGASYLFGALLSAAVGIWCFDLVRFGATLILGKEAMGGGDPKLAAMIGAWLGWQSLLVTTFVACLIGSAIGLLGIVLGKRRWLQEMPFGPYLSLGALVSLFWGKAIVSTYLTLFFPTF</sequence>
<evidence type="ECO:0000256" key="10">
    <source>
        <dbReference type="SAM" id="Phobius"/>
    </source>
</evidence>
<keyword evidence="9" id="KW-0378">Hydrolase</keyword>
<feature type="transmembrane region" description="Helical" evidence="10">
    <location>
        <begin position="12"/>
        <end position="31"/>
    </location>
</feature>
<evidence type="ECO:0000256" key="5">
    <source>
        <dbReference type="ARBA" id="ARBA00022692"/>
    </source>
</evidence>
<dbReference type="GO" id="GO:0032259">
    <property type="term" value="P:methylation"/>
    <property type="evidence" value="ECO:0007669"/>
    <property type="project" value="UniProtKB-KW"/>
</dbReference>
<keyword evidence="14" id="KW-1185">Reference proteome</keyword>
<evidence type="ECO:0000256" key="3">
    <source>
        <dbReference type="ARBA" id="ARBA00022475"/>
    </source>
</evidence>
<evidence type="ECO:0000256" key="8">
    <source>
        <dbReference type="RuleBase" id="RU003793"/>
    </source>
</evidence>
<evidence type="ECO:0000256" key="7">
    <source>
        <dbReference type="ARBA" id="ARBA00023136"/>
    </source>
</evidence>
<comment type="catalytic activity">
    <reaction evidence="9">
        <text>Typically cleaves a -Gly-|-Phe- bond to release an N-terminal, basic peptide of 5-8 residues from type IV prepilin, and then N-methylates the new N-terminal amino group, the methyl donor being S-adenosyl-L-methionine.</text>
        <dbReference type="EC" id="3.4.23.43"/>
    </reaction>
</comment>
<feature type="transmembrane region" description="Helical" evidence="10">
    <location>
        <begin position="239"/>
        <end position="266"/>
    </location>
</feature>
<dbReference type="GO" id="GO:0005886">
    <property type="term" value="C:plasma membrane"/>
    <property type="evidence" value="ECO:0007669"/>
    <property type="project" value="UniProtKB-SubCell"/>
</dbReference>
<dbReference type="Pfam" id="PF01478">
    <property type="entry name" value="Peptidase_A24"/>
    <property type="match status" value="1"/>
</dbReference>
<dbReference type="AlphaFoldDB" id="A0AAW9QWQ0"/>
<evidence type="ECO:0000256" key="6">
    <source>
        <dbReference type="ARBA" id="ARBA00022989"/>
    </source>
</evidence>
<comment type="similarity">
    <text evidence="2 8">Belongs to the peptidase A24 family.</text>
</comment>
<dbReference type="Pfam" id="PF06750">
    <property type="entry name" value="A24_N_bact"/>
    <property type="match status" value="1"/>
</dbReference>
<evidence type="ECO:0000256" key="2">
    <source>
        <dbReference type="ARBA" id="ARBA00005801"/>
    </source>
</evidence>
<dbReference type="RefSeq" id="WP_332866471.1">
    <property type="nucleotide sequence ID" value="NZ_JBAFSM010000038.1"/>
</dbReference>